<name>A0A0L0NHG8_TOLOC</name>
<gene>
    <name evidence="2" type="ORF">TOPH_01977</name>
</gene>
<sequence>MIFPQTITSAAATAFLAFSLGVDAFGTPCVYQQYKCGYNLVATQVYNNTELTTAVNMTGPIPPLATNQLLQVLYRCTDTNGGLAGNSFCIAGCMTMLGNSDDQCAL</sequence>
<dbReference type="Proteomes" id="UP000036947">
    <property type="component" value="Unassembled WGS sequence"/>
</dbReference>
<comment type="caution">
    <text evidence="2">The sequence shown here is derived from an EMBL/GenBank/DDBJ whole genome shotgun (WGS) entry which is preliminary data.</text>
</comment>
<proteinExistence type="predicted"/>
<evidence type="ECO:0000313" key="2">
    <source>
        <dbReference type="EMBL" id="KND93493.1"/>
    </source>
</evidence>
<feature type="chain" id="PRO_5005545162" evidence="1">
    <location>
        <begin position="25"/>
        <end position="106"/>
    </location>
</feature>
<reference evidence="2 3" key="1">
    <citation type="journal article" date="2015" name="BMC Genomics">
        <title>The genome of the truffle-parasite Tolypocladium ophioglossoides and the evolution of antifungal peptaibiotics.</title>
        <authorList>
            <person name="Quandt C.A."/>
            <person name="Bushley K.E."/>
            <person name="Spatafora J.W."/>
        </authorList>
    </citation>
    <scope>NUCLEOTIDE SEQUENCE [LARGE SCALE GENOMIC DNA]</scope>
    <source>
        <strain evidence="2 3">CBS 100239</strain>
    </source>
</reference>
<protein>
    <submittedName>
        <fullName evidence="2">Uncharacterized protein</fullName>
    </submittedName>
</protein>
<accession>A0A0L0NHG8</accession>
<organism evidence="2 3">
    <name type="scientific">Tolypocladium ophioglossoides (strain CBS 100239)</name>
    <name type="common">Snaketongue truffleclub</name>
    <name type="synonym">Elaphocordyceps ophioglossoides</name>
    <dbReference type="NCBI Taxonomy" id="1163406"/>
    <lineage>
        <taxon>Eukaryota</taxon>
        <taxon>Fungi</taxon>
        <taxon>Dikarya</taxon>
        <taxon>Ascomycota</taxon>
        <taxon>Pezizomycotina</taxon>
        <taxon>Sordariomycetes</taxon>
        <taxon>Hypocreomycetidae</taxon>
        <taxon>Hypocreales</taxon>
        <taxon>Ophiocordycipitaceae</taxon>
        <taxon>Tolypocladium</taxon>
    </lineage>
</organism>
<dbReference type="OrthoDB" id="5130291at2759"/>
<evidence type="ECO:0000256" key="1">
    <source>
        <dbReference type="SAM" id="SignalP"/>
    </source>
</evidence>
<keyword evidence="3" id="KW-1185">Reference proteome</keyword>
<evidence type="ECO:0000313" key="3">
    <source>
        <dbReference type="Proteomes" id="UP000036947"/>
    </source>
</evidence>
<keyword evidence="1" id="KW-0732">Signal</keyword>
<feature type="signal peptide" evidence="1">
    <location>
        <begin position="1"/>
        <end position="24"/>
    </location>
</feature>
<dbReference type="AlphaFoldDB" id="A0A0L0NHG8"/>
<dbReference type="EMBL" id="LFRF01000003">
    <property type="protein sequence ID" value="KND93493.1"/>
    <property type="molecule type" value="Genomic_DNA"/>
</dbReference>